<dbReference type="InterPro" id="IPR020481">
    <property type="entry name" value="Intracell_prot_inh_BsuPI"/>
</dbReference>
<feature type="compositionally biased region" description="Basic and acidic residues" evidence="1">
    <location>
        <begin position="27"/>
        <end position="40"/>
    </location>
</feature>
<protein>
    <submittedName>
        <fullName evidence="4">Intracellular proteinase inhibitor BsuPI</fullName>
    </submittedName>
</protein>
<feature type="region of interest" description="Disordered" evidence="1">
    <location>
        <begin position="26"/>
        <end position="50"/>
    </location>
</feature>
<dbReference type="Pfam" id="PF12690">
    <property type="entry name" value="BsuPI"/>
    <property type="match status" value="1"/>
</dbReference>
<evidence type="ECO:0000256" key="1">
    <source>
        <dbReference type="SAM" id="MobiDB-lite"/>
    </source>
</evidence>
<dbReference type="AlphaFoldDB" id="A0A2P8H5L8"/>
<dbReference type="Proteomes" id="UP000242682">
    <property type="component" value="Unassembled WGS sequence"/>
</dbReference>
<evidence type="ECO:0000313" key="5">
    <source>
        <dbReference type="Proteomes" id="UP000242682"/>
    </source>
</evidence>
<name>A0A2P8H5L8_9BACL</name>
<feature type="domain" description="Intracellular proteinase inhibitor BsuPI" evidence="3">
    <location>
        <begin position="62"/>
        <end position="146"/>
    </location>
</feature>
<dbReference type="InterPro" id="IPR038144">
    <property type="entry name" value="IPI"/>
</dbReference>
<dbReference type="RefSeq" id="WP_106532181.1">
    <property type="nucleotide sequence ID" value="NZ_PYAT01000002.1"/>
</dbReference>
<comment type="caution">
    <text evidence="4">The sequence shown here is derived from an EMBL/GenBank/DDBJ whole genome shotgun (WGS) entry which is preliminary data.</text>
</comment>
<evidence type="ECO:0000259" key="3">
    <source>
        <dbReference type="Pfam" id="PF12690"/>
    </source>
</evidence>
<organism evidence="4 5">
    <name type="scientific">Planomicrobium soli</name>
    <dbReference type="NCBI Taxonomy" id="1176648"/>
    <lineage>
        <taxon>Bacteria</taxon>
        <taxon>Bacillati</taxon>
        <taxon>Bacillota</taxon>
        <taxon>Bacilli</taxon>
        <taxon>Bacillales</taxon>
        <taxon>Caryophanaceae</taxon>
        <taxon>Planomicrobium</taxon>
    </lineage>
</organism>
<proteinExistence type="predicted"/>
<evidence type="ECO:0000313" key="4">
    <source>
        <dbReference type="EMBL" id="PSL41490.1"/>
    </source>
</evidence>
<sequence length="162" mass="18088">MKKRTWLKALVILGLILLLTACGTSDEDAKNEPPAEEPKTTEGSTGGILAGEVNPTVEQVEGDTYRYTLKNQTEQVKTFQFTSGQRFDFSLTNKNNEQAFLFSSIASFTQSMGEETIKQAEELKYEFDIPEADLEPGTYKLKVWLTPEEGPAFKAEAEHVVE</sequence>
<dbReference type="OrthoDB" id="2453194at2"/>
<reference evidence="4 5" key="1">
    <citation type="submission" date="2018-03" db="EMBL/GenBank/DDBJ databases">
        <title>Genomic Encyclopedia of Type Strains, Phase III (KMG-III): the genomes of soil and plant-associated and newly described type strains.</title>
        <authorList>
            <person name="Whitman W."/>
        </authorList>
    </citation>
    <scope>NUCLEOTIDE SEQUENCE [LARGE SCALE GENOMIC DNA]</scope>
    <source>
        <strain evidence="4 5">CGMCC 1.12259</strain>
    </source>
</reference>
<gene>
    <name evidence="4" type="ORF">B0H99_102174</name>
</gene>
<feature type="signal peptide" evidence="2">
    <location>
        <begin position="1"/>
        <end position="23"/>
    </location>
</feature>
<keyword evidence="5" id="KW-1185">Reference proteome</keyword>
<accession>A0A2P8H5L8</accession>
<evidence type="ECO:0000256" key="2">
    <source>
        <dbReference type="SAM" id="SignalP"/>
    </source>
</evidence>
<dbReference type="PROSITE" id="PS51257">
    <property type="entry name" value="PROKAR_LIPOPROTEIN"/>
    <property type="match status" value="1"/>
</dbReference>
<keyword evidence="2" id="KW-0732">Signal</keyword>
<dbReference type="EMBL" id="PYAT01000002">
    <property type="protein sequence ID" value="PSL41490.1"/>
    <property type="molecule type" value="Genomic_DNA"/>
</dbReference>
<feature type="chain" id="PRO_5039165058" evidence="2">
    <location>
        <begin position="24"/>
        <end position="162"/>
    </location>
</feature>
<dbReference type="Gene3D" id="2.60.40.2360">
    <property type="entry name" value="Intracellular proteinase inhibitor BsuPI"/>
    <property type="match status" value="1"/>
</dbReference>